<evidence type="ECO:0000313" key="1">
    <source>
        <dbReference type="EMBL" id="TKC48219.1"/>
    </source>
</evidence>
<dbReference type="Proteomes" id="UP000308365">
    <property type="component" value="Unassembled WGS sequence"/>
</dbReference>
<dbReference type="AlphaFoldDB" id="A0A4U1FEK3"/>
<proteinExistence type="predicted"/>
<name>A0A4U1FEK3_MONMO</name>
<gene>
    <name evidence="1" type="ORF">EI555_016706</name>
</gene>
<evidence type="ECO:0000313" key="2">
    <source>
        <dbReference type="Proteomes" id="UP000308365"/>
    </source>
</evidence>
<accession>A0A4U1FEK3</accession>
<sequence>MLRKLVLFGITAKIQTWTVAQYRSKWGGHFRIRASGEILSAGVAASSGSRALGLWAAHFPSAVFWWRSRWPPSHFTFVHLCPWYLYLAWNTSRGKIREWALSNPRRRRSLSGRTLFSPETLHERNLRALHSVLNRPYRKARRSKPFLMQTGDSGSTKQGYNFYVELMWSRFGAF</sequence>
<reference evidence="2" key="1">
    <citation type="journal article" date="2019" name="IScience">
        <title>Narwhal Genome Reveals Long-Term Low Genetic Diversity despite Current Large Abundance Size.</title>
        <authorList>
            <person name="Westbury M.V."/>
            <person name="Petersen B."/>
            <person name="Garde E."/>
            <person name="Heide-Jorgensen M.P."/>
            <person name="Lorenzen E.D."/>
        </authorList>
    </citation>
    <scope>NUCLEOTIDE SEQUENCE [LARGE SCALE GENOMIC DNA]</scope>
</reference>
<comment type="caution">
    <text evidence="1">The sequence shown here is derived from an EMBL/GenBank/DDBJ whole genome shotgun (WGS) entry which is preliminary data.</text>
</comment>
<dbReference type="EMBL" id="RWIC01000172">
    <property type="protein sequence ID" value="TKC48219.1"/>
    <property type="molecule type" value="Genomic_DNA"/>
</dbReference>
<protein>
    <submittedName>
        <fullName evidence="1">Uncharacterized protein</fullName>
    </submittedName>
</protein>
<organism evidence="1 2">
    <name type="scientific">Monodon monoceros</name>
    <name type="common">Narwhal</name>
    <name type="synonym">Ceratodon monodon</name>
    <dbReference type="NCBI Taxonomy" id="40151"/>
    <lineage>
        <taxon>Eukaryota</taxon>
        <taxon>Metazoa</taxon>
        <taxon>Chordata</taxon>
        <taxon>Craniata</taxon>
        <taxon>Vertebrata</taxon>
        <taxon>Euteleostomi</taxon>
        <taxon>Mammalia</taxon>
        <taxon>Eutheria</taxon>
        <taxon>Laurasiatheria</taxon>
        <taxon>Artiodactyla</taxon>
        <taxon>Whippomorpha</taxon>
        <taxon>Cetacea</taxon>
        <taxon>Odontoceti</taxon>
        <taxon>Monodontidae</taxon>
        <taxon>Monodon</taxon>
    </lineage>
</organism>